<dbReference type="PANTHER" id="PTHR40465">
    <property type="entry name" value="CHROMOSOME 1, WHOLE GENOME SHOTGUN SEQUENCE"/>
    <property type="match status" value="1"/>
</dbReference>
<feature type="transmembrane region" description="Helical" evidence="2">
    <location>
        <begin position="120"/>
        <end position="138"/>
    </location>
</feature>
<gene>
    <name evidence="4" type="ORF">EV421DRAFT_303719</name>
</gene>
<evidence type="ECO:0000313" key="4">
    <source>
        <dbReference type="EMBL" id="KAK0445943.1"/>
    </source>
</evidence>
<keyword evidence="5" id="KW-1185">Reference proteome</keyword>
<dbReference type="EMBL" id="JAUEPT010000015">
    <property type="protein sequence ID" value="KAK0445943.1"/>
    <property type="molecule type" value="Genomic_DNA"/>
</dbReference>
<feature type="transmembrane region" description="Helical" evidence="2">
    <location>
        <begin position="150"/>
        <end position="171"/>
    </location>
</feature>
<keyword evidence="2" id="KW-0812">Transmembrane</keyword>
<dbReference type="PANTHER" id="PTHR40465:SF1">
    <property type="entry name" value="DUF6534 DOMAIN-CONTAINING PROTEIN"/>
    <property type="match status" value="1"/>
</dbReference>
<evidence type="ECO:0000259" key="3">
    <source>
        <dbReference type="Pfam" id="PF20152"/>
    </source>
</evidence>
<keyword evidence="2" id="KW-1133">Transmembrane helix</keyword>
<evidence type="ECO:0000256" key="1">
    <source>
        <dbReference type="SAM" id="MobiDB-lite"/>
    </source>
</evidence>
<sequence length="345" mass="38023">MRSKNQEPGCDTIDAGSPSSPSLLPTMPSTAIPSLGESIGALYLGSNIASILYGTTNLQGLSYYGRYPNDWWVYRYSVTLLWVLDTLHVALSTHALYFYLITMFGNLVGDLESDLWSMKWQLYLNDLIVVYVQGLYAVRLWKLGRHFHKILPWFVASAVIASLGSTVYVVHSNHITPNLASASNIKRSICAFFSAIAATDVMIAVPMTYYLHKSRGRIMFSSAASVLLRLMRLVLVSGLATSACSLLTLISYVVWPDSLIFLGINFVLSKIYINSLLAMLNSRSENHPTSRATEGGGNSLPTVLQITPHSYEGNSAETNIGIPLRHVGSFSDKLDHSKEDLDCQV</sequence>
<accession>A0AA39JNL7</accession>
<organism evidence="4 5">
    <name type="scientific">Armillaria borealis</name>
    <dbReference type="NCBI Taxonomy" id="47425"/>
    <lineage>
        <taxon>Eukaryota</taxon>
        <taxon>Fungi</taxon>
        <taxon>Dikarya</taxon>
        <taxon>Basidiomycota</taxon>
        <taxon>Agaricomycotina</taxon>
        <taxon>Agaricomycetes</taxon>
        <taxon>Agaricomycetidae</taxon>
        <taxon>Agaricales</taxon>
        <taxon>Marasmiineae</taxon>
        <taxon>Physalacriaceae</taxon>
        <taxon>Armillaria</taxon>
    </lineage>
</organism>
<evidence type="ECO:0000313" key="5">
    <source>
        <dbReference type="Proteomes" id="UP001175226"/>
    </source>
</evidence>
<evidence type="ECO:0000256" key="2">
    <source>
        <dbReference type="SAM" id="Phobius"/>
    </source>
</evidence>
<proteinExistence type="predicted"/>
<name>A0AA39JNL7_9AGAR</name>
<feature type="domain" description="DUF6534" evidence="3">
    <location>
        <begin position="197"/>
        <end position="284"/>
    </location>
</feature>
<feature type="transmembrane region" description="Helical" evidence="2">
    <location>
        <begin position="76"/>
        <end position="100"/>
    </location>
</feature>
<comment type="caution">
    <text evidence="4">The sequence shown here is derived from an EMBL/GenBank/DDBJ whole genome shotgun (WGS) entry which is preliminary data.</text>
</comment>
<dbReference type="Pfam" id="PF20152">
    <property type="entry name" value="DUF6534"/>
    <property type="match status" value="1"/>
</dbReference>
<feature type="transmembrane region" description="Helical" evidence="2">
    <location>
        <begin position="233"/>
        <end position="254"/>
    </location>
</feature>
<feature type="transmembrane region" description="Helical" evidence="2">
    <location>
        <begin position="191"/>
        <end position="212"/>
    </location>
</feature>
<dbReference type="InterPro" id="IPR045339">
    <property type="entry name" value="DUF6534"/>
</dbReference>
<feature type="transmembrane region" description="Helical" evidence="2">
    <location>
        <begin position="260"/>
        <end position="280"/>
    </location>
</feature>
<keyword evidence="2" id="KW-0472">Membrane</keyword>
<reference evidence="4" key="1">
    <citation type="submission" date="2023-06" db="EMBL/GenBank/DDBJ databases">
        <authorList>
            <consortium name="Lawrence Berkeley National Laboratory"/>
            <person name="Ahrendt S."/>
            <person name="Sahu N."/>
            <person name="Indic B."/>
            <person name="Wong-Bajracharya J."/>
            <person name="Merenyi Z."/>
            <person name="Ke H.-M."/>
            <person name="Monk M."/>
            <person name="Kocsube S."/>
            <person name="Drula E."/>
            <person name="Lipzen A."/>
            <person name="Balint B."/>
            <person name="Henrissat B."/>
            <person name="Andreopoulos B."/>
            <person name="Martin F.M."/>
            <person name="Harder C.B."/>
            <person name="Rigling D."/>
            <person name="Ford K.L."/>
            <person name="Foster G.D."/>
            <person name="Pangilinan J."/>
            <person name="Papanicolaou A."/>
            <person name="Barry K."/>
            <person name="LaButti K."/>
            <person name="Viragh M."/>
            <person name="Koriabine M."/>
            <person name="Yan M."/>
            <person name="Riley R."/>
            <person name="Champramary S."/>
            <person name="Plett K.L."/>
            <person name="Tsai I.J."/>
            <person name="Slot J."/>
            <person name="Sipos G."/>
            <person name="Plett J."/>
            <person name="Nagy L.G."/>
            <person name="Grigoriev I.V."/>
        </authorList>
    </citation>
    <scope>NUCLEOTIDE SEQUENCE</scope>
    <source>
        <strain evidence="4">FPL87.14</strain>
    </source>
</reference>
<protein>
    <recommendedName>
        <fullName evidence="3">DUF6534 domain-containing protein</fullName>
    </recommendedName>
</protein>
<feature type="region of interest" description="Disordered" evidence="1">
    <location>
        <begin position="1"/>
        <end position="24"/>
    </location>
</feature>
<dbReference type="Proteomes" id="UP001175226">
    <property type="component" value="Unassembled WGS sequence"/>
</dbReference>
<dbReference type="AlphaFoldDB" id="A0AA39JNL7"/>